<feature type="domain" description="VapC50 C-terminal" evidence="6">
    <location>
        <begin position="127"/>
        <end position="179"/>
    </location>
</feature>
<keyword evidence="8" id="KW-1185">Reference proteome</keyword>
<gene>
    <name evidence="7" type="ORF">HKD39_11485</name>
</gene>
<evidence type="ECO:0000256" key="4">
    <source>
        <dbReference type="ARBA" id="ARBA00022842"/>
    </source>
</evidence>
<dbReference type="GO" id="GO:0004518">
    <property type="term" value="F:nuclease activity"/>
    <property type="evidence" value="ECO:0007669"/>
    <property type="project" value="UniProtKB-KW"/>
</dbReference>
<dbReference type="AlphaFoldDB" id="A0A849A9Q0"/>
<evidence type="ECO:0000256" key="3">
    <source>
        <dbReference type="ARBA" id="ARBA00022801"/>
    </source>
</evidence>
<dbReference type="GO" id="GO:0016787">
    <property type="term" value="F:hydrolase activity"/>
    <property type="evidence" value="ECO:0007669"/>
    <property type="project" value="UniProtKB-KW"/>
</dbReference>
<accession>A0A849A9Q0</accession>
<evidence type="ECO:0000313" key="7">
    <source>
        <dbReference type="EMBL" id="NNG36323.1"/>
    </source>
</evidence>
<evidence type="ECO:0000259" key="6">
    <source>
        <dbReference type="Pfam" id="PF26343"/>
    </source>
</evidence>
<evidence type="ECO:0000313" key="8">
    <source>
        <dbReference type="Proteomes" id="UP000562984"/>
    </source>
</evidence>
<comment type="caution">
    <text evidence="7">The sequence shown here is derived from an EMBL/GenBank/DDBJ whole genome shotgun (WGS) entry which is preliminary data.</text>
</comment>
<reference evidence="7 8" key="1">
    <citation type="submission" date="2020-05" db="EMBL/GenBank/DDBJ databases">
        <title>Nakamurella sp. DB0629 isolated from air conditioner.</title>
        <authorList>
            <person name="Kim D.H."/>
            <person name="Kim D.-U."/>
        </authorList>
    </citation>
    <scope>NUCLEOTIDE SEQUENCE [LARGE SCALE GENOMIC DNA]</scope>
    <source>
        <strain evidence="7 8">DB0629</strain>
    </source>
</reference>
<dbReference type="RefSeq" id="WP_171200026.1">
    <property type="nucleotide sequence ID" value="NZ_JABEND010000006.1"/>
</dbReference>
<dbReference type="GO" id="GO:0046872">
    <property type="term" value="F:metal ion binding"/>
    <property type="evidence" value="ECO:0007669"/>
    <property type="project" value="UniProtKB-KW"/>
</dbReference>
<keyword evidence="3" id="KW-0378">Hydrolase</keyword>
<evidence type="ECO:0000256" key="1">
    <source>
        <dbReference type="ARBA" id="ARBA00022722"/>
    </source>
</evidence>
<keyword evidence="4" id="KW-0460">Magnesium</keyword>
<keyword evidence="1" id="KW-0540">Nuclease</keyword>
<dbReference type="EMBL" id="JABEND010000006">
    <property type="protein sequence ID" value="NNG36323.1"/>
    <property type="molecule type" value="Genomic_DNA"/>
</dbReference>
<dbReference type="SUPFAM" id="SSF88723">
    <property type="entry name" value="PIN domain-like"/>
    <property type="match status" value="1"/>
</dbReference>
<dbReference type="InterPro" id="IPR002716">
    <property type="entry name" value="PIN_dom"/>
</dbReference>
<evidence type="ECO:0000259" key="5">
    <source>
        <dbReference type="Pfam" id="PF13470"/>
    </source>
</evidence>
<dbReference type="Proteomes" id="UP000562984">
    <property type="component" value="Unassembled WGS sequence"/>
</dbReference>
<proteinExistence type="predicted"/>
<dbReference type="Pfam" id="PF26343">
    <property type="entry name" value="VapC50_C"/>
    <property type="match status" value="1"/>
</dbReference>
<protein>
    <submittedName>
        <fullName evidence="7">PIN domain-containing protein</fullName>
    </submittedName>
</protein>
<organism evidence="7 8">
    <name type="scientific">Nakamurella aerolata</name>
    <dbReference type="NCBI Taxonomy" id="1656892"/>
    <lineage>
        <taxon>Bacteria</taxon>
        <taxon>Bacillati</taxon>
        <taxon>Actinomycetota</taxon>
        <taxon>Actinomycetes</taxon>
        <taxon>Nakamurellales</taxon>
        <taxon>Nakamurellaceae</taxon>
        <taxon>Nakamurella</taxon>
    </lineage>
</organism>
<dbReference type="InterPro" id="IPR029060">
    <property type="entry name" value="PIN-like_dom_sf"/>
</dbReference>
<dbReference type="InterPro" id="IPR058652">
    <property type="entry name" value="VapC50_C"/>
</dbReference>
<feature type="domain" description="PIN" evidence="5">
    <location>
        <begin position="4"/>
        <end position="108"/>
    </location>
</feature>
<keyword evidence="2" id="KW-0479">Metal-binding</keyword>
<dbReference type="Pfam" id="PF13470">
    <property type="entry name" value="PIN_3"/>
    <property type="match status" value="1"/>
</dbReference>
<name>A0A849A9Q0_9ACTN</name>
<evidence type="ECO:0000256" key="2">
    <source>
        <dbReference type="ARBA" id="ARBA00022723"/>
    </source>
</evidence>
<sequence>MTFRVLIDACVLINYPVTDSLLRFAEVGLYHPVWSSQILDEVERNLIARLHVPEAKARRRIAAMQAAFPASEVTGYGGLISAMSNDAKDRHVLAAAVRAQVDLIVTANLNDFPLEALQPYGIEALHPDEFFLAQLTLDSMLVGRCLREPHQALKRPTMSLAELYGALRNGVPRFVAEVEALDYGSDEDATGAPAR</sequence>